<feature type="compositionally biased region" description="Basic residues" evidence="1">
    <location>
        <begin position="1"/>
        <end position="15"/>
    </location>
</feature>
<accession>A0AA35XD74</accession>
<organism evidence="2 3">
    <name type="scientific">Geodia barretti</name>
    <name type="common">Barrett's horny sponge</name>
    <dbReference type="NCBI Taxonomy" id="519541"/>
    <lineage>
        <taxon>Eukaryota</taxon>
        <taxon>Metazoa</taxon>
        <taxon>Porifera</taxon>
        <taxon>Demospongiae</taxon>
        <taxon>Heteroscleromorpha</taxon>
        <taxon>Tetractinellida</taxon>
        <taxon>Astrophorina</taxon>
        <taxon>Geodiidae</taxon>
        <taxon>Geodia</taxon>
    </lineage>
</organism>
<feature type="region of interest" description="Disordered" evidence="1">
    <location>
        <begin position="1"/>
        <end position="28"/>
    </location>
</feature>
<evidence type="ECO:0000256" key="1">
    <source>
        <dbReference type="SAM" id="MobiDB-lite"/>
    </source>
</evidence>
<dbReference type="EMBL" id="CASHTH010003701">
    <property type="protein sequence ID" value="CAI8048101.1"/>
    <property type="molecule type" value="Genomic_DNA"/>
</dbReference>
<evidence type="ECO:0000313" key="3">
    <source>
        <dbReference type="Proteomes" id="UP001174909"/>
    </source>
</evidence>
<name>A0AA35XD74_GEOBA</name>
<sequence length="28" mass="3181">MGKMKRCSRGRKARCRPTGLSSLLETEK</sequence>
<reference evidence="2" key="1">
    <citation type="submission" date="2023-03" db="EMBL/GenBank/DDBJ databases">
        <authorList>
            <person name="Steffen K."/>
            <person name="Cardenas P."/>
        </authorList>
    </citation>
    <scope>NUCLEOTIDE SEQUENCE</scope>
</reference>
<proteinExistence type="predicted"/>
<gene>
    <name evidence="2" type="ORF">GBAR_LOCUS26565</name>
</gene>
<evidence type="ECO:0000313" key="2">
    <source>
        <dbReference type="EMBL" id="CAI8048101.1"/>
    </source>
</evidence>
<dbReference type="Proteomes" id="UP001174909">
    <property type="component" value="Unassembled WGS sequence"/>
</dbReference>
<feature type="compositionally biased region" description="Polar residues" evidence="1">
    <location>
        <begin position="19"/>
        <end position="28"/>
    </location>
</feature>
<protein>
    <submittedName>
        <fullName evidence="2">Uncharacterized protein</fullName>
    </submittedName>
</protein>
<keyword evidence="3" id="KW-1185">Reference proteome</keyword>
<comment type="caution">
    <text evidence="2">The sequence shown here is derived from an EMBL/GenBank/DDBJ whole genome shotgun (WGS) entry which is preliminary data.</text>
</comment>
<dbReference type="AlphaFoldDB" id="A0AA35XD74"/>